<accession>A0A9X4QQU5</accession>
<dbReference type="AlphaFoldDB" id="A0A9X4QQU5"/>
<comment type="caution">
    <text evidence="2">The sequence shown here is derived from an EMBL/GenBank/DDBJ whole genome shotgun (WGS) entry which is preliminary data.</text>
</comment>
<sequence length="87" mass="9328">MKGWSERQEDSQSQTVAKITLSGALIFGKGVTPIRKLGVDNPCTMKNTASETKDNARKLTLMLRTRLPATATNPATTSASSATELTM</sequence>
<evidence type="ECO:0000313" key="2">
    <source>
        <dbReference type="EMBL" id="MDG0794917.1"/>
    </source>
</evidence>
<organism evidence="2 3">
    <name type="scientific">Cohnella ginsengisoli</name>
    <dbReference type="NCBI Taxonomy" id="425004"/>
    <lineage>
        <taxon>Bacteria</taxon>
        <taxon>Bacillati</taxon>
        <taxon>Bacillota</taxon>
        <taxon>Bacilli</taxon>
        <taxon>Bacillales</taxon>
        <taxon>Paenibacillaceae</taxon>
        <taxon>Cohnella</taxon>
    </lineage>
</organism>
<reference evidence="2 3" key="1">
    <citation type="submission" date="2022-10" db="EMBL/GenBank/DDBJ databases">
        <title>Comparative genomic analysis of Cohnella hashimotonis sp. nov., isolated from the International Space Station.</title>
        <authorList>
            <person name="Simpson A."/>
            <person name="Venkateswaran K."/>
        </authorList>
    </citation>
    <scope>NUCLEOTIDE SEQUENCE [LARGE SCALE GENOMIC DNA]</scope>
    <source>
        <strain evidence="2 3">DSM 18997</strain>
    </source>
</reference>
<evidence type="ECO:0000256" key="1">
    <source>
        <dbReference type="SAM" id="MobiDB-lite"/>
    </source>
</evidence>
<proteinExistence type="predicted"/>
<dbReference type="Proteomes" id="UP001153387">
    <property type="component" value="Unassembled WGS sequence"/>
</dbReference>
<dbReference type="EMBL" id="JAPDHZ010000008">
    <property type="protein sequence ID" value="MDG0794917.1"/>
    <property type="molecule type" value="Genomic_DNA"/>
</dbReference>
<evidence type="ECO:0000313" key="3">
    <source>
        <dbReference type="Proteomes" id="UP001153387"/>
    </source>
</evidence>
<name>A0A9X4QQU5_9BACL</name>
<feature type="region of interest" description="Disordered" evidence="1">
    <location>
        <begin position="66"/>
        <end position="87"/>
    </location>
</feature>
<dbReference type="RefSeq" id="WP_277568633.1">
    <property type="nucleotide sequence ID" value="NZ_JAPDHZ010000008.1"/>
</dbReference>
<keyword evidence="3" id="KW-1185">Reference proteome</keyword>
<gene>
    <name evidence="2" type="ORF">OMP38_31885</name>
</gene>
<feature type="compositionally biased region" description="Low complexity" evidence="1">
    <location>
        <begin position="68"/>
        <end position="87"/>
    </location>
</feature>
<protein>
    <submittedName>
        <fullName evidence="2">Uncharacterized protein</fullName>
    </submittedName>
</protein>